<accession>A0ABW0T9D4</accession>
<dbReference type="Proteomes" id="UP001596107">
    <property type="component" value="Unassembled WGS sequence"/>
</dbReference>
<organism evidence="3 4">
    <name type="scientific">Nitratireductor kimnyeongensis</name>
    <dbReference type="NCBI Taxonomy" id="430679"/>
    <lineage>
        <taxon>Bacteria</taxon>
        <taxon>Pseudomonadati</taxon>
        <taxon>Pseudomonadota</taxon>
        <taxon>Alphaproteobacteria</taxon>
        <taxon>Hyphomicrobiales</taxon>
        <taxon>Phyllobacteriaceae</taxon>
        <taxon>Nitratireductor</taxon>
    </lineage>
</organism>
<comment type="caution">
    <text evidence="3">The sequence shown here is derived from an EMBL/GenBank/DDBJ whole genome shotgun (WGS) entry which is preliminary data.</text>
</comment>
<reference evidence="4" key="1">
    <citation type="journal article" date="2019" name="Int. J. Syst. Evol. Microbiol.">
        <title>The Global Catalogue of Microorganisms (GCM) 10K type strain sequencing project: providing services to taxonomists for standard genome sequencing and annotation.</title>
        <authorList>
            <consortium name="The Broad Institute Genomics Platform"/>
            <consortium name="The Broad Institute Genome Sequencing Center for Infectious Disease"/>
            <person name="Wu L."/>
            <person name="Ma J."/>
        </authorList>
    </citation>
    <scope>NUCLEOTIDE SEQUENCE [LARGE SCALE GENOMIC DNA]</scope>
    <source>
        <strain evidence="4">JCM 3366</strain>
    </source>
</reference>
<dbReference type="Gene3D" id="3.40.605.10">
    <property type="entry name" value="Aldehyde Dehydrogenase, Chain A, domain 1"/>
    <property type="match status" value="1"/>
</dbReference>
<evidence type="ECO:0000256" key="1">
    <source>
        <dbReference type="ARBA" id="ARBA00023002"/>
    </source>
</evidence>
<dbReference type="InterPro" id="IPR015590">
    <property type="entry name" value="Aldehyde_DH_dom"/>
</dbReference>
<dbReference type="InterPro" id="IPR016162">
    <property type="entry name" value="Ald_DH_N"/>
</dbReference>
<dbReference type="RefSeq" id="WP_223021308.1">
    <property type="nucleotide sequence ID" value="NZ_CP078143.1"/>
</dbReference>
<dbReference type="EMBL" id="JBHSNB010000002">
    <property type="protein sequence ID" value="MFC5585373.1"/>
    <property type="molecule type" value="Genomic_DNA"/>
</dbReference>
<feature type="domain" description="Aldehyde dehydrogenase" evidence="2">
    <location>
        <begin position="15"/>
        <end position="473"/>
    </location>
</feature>
<evidence type="ECO:0000259" key="2">
    <source>
        <dbReference type="Pfam" id="PF00171"/>
    </source>
</evidence>
<sequence>MDSIRIANHYIGGVWIEDAAEGILATTNPADGTEASRYRSGSPALVNQAVAAARTAFEKGGWAARPRLRSDVLLAMADAVEARRGLIKSIAIAESGKLGREIDHELNAAVSELRYYAGLSRLIFGRVQEIDEGQQSIYAREPGGVAGVIVPWNAPITLLIRSLAPALAAGCTTVVKPAPQTSLTNAVLMETLAVEGVPAGVLNSVNESGDAVGRAMAEHGDIDIISFTGSVSTGKAIMRAAADTLKRLALELGGKTPAVVFADANIENSVATIVRCATVMAGQMCTAVSRVLVEAPVYDQVASAIAQRLSKMRLGPGTDPASDMGPMIDIRSRDRIAALLDEAAAEGDVIVRGEVREGKGAFIAPSLVAINDLSSKFVQEELFGPLLVIERFEGEAEAIAKANATRLGLAASLWTADLARAQRVARALKFGTVWINSHNRLFAEAETGGFKQSGLGRMHGVEALNDFLETKHIFSEAN</sequence>
<proteinExistence type="predicted"/>
<keyword evidence="1" id="KW-0560">Oxidoreductase</keyword>
<dbReference type="Pfam" id="PF00171">
    <property type="entry name" value="Aldedh"/>
    <property type="match status" value="1"/>
</dbReference>
<keyword evidence="4" id="KW-1185">Reference proteome</keyword>
<dbReference type="Gene3D" id="3.40.309.10">
    <property type="entry name" value="Aldehyde Dehydrogenase, Chain A, domain 2"/>
    <property type="match status" value="1"/>
</dbReference>
<dbReference type="PANTHER" id="PTHR11699">
    <property type="entry name" value="ALDEHYDE DEHYDROGENASE-RELATED"/>
    <property type="match status" value="1"/>
</dbReference>
<dbReference type="InterPro" id="IPR016161">
    <property type="entry name" value="Ald_DH/histidinol_DH"/>
</dbReference>
<gene>
    <name evidence="3" type="ORF">ACFPOD_09625</name>
</gene>
<evidence type="ECO:0000313" key="3">
    <source>
        <dbReference type="EMBL" id="MFC5585373.1"/>
    </source>
</evidence>
<protein>
    <submittedName>
        <fullName evidence="3">Aldehyde dehydrogenase family protein</fullName>
    </submittedName>
</protein>
<dbReference type="InterPro" id="IPR016163">
    <property type="entry name" value="Ald_DH_C"/>
</dbReference>
<evidence type="ECO:0000313" key="4">
    <source>
        <dbReference type="Proteomes" id="UP001596107"/>
    </source>
</evidence>
<name>A0ABW0T9D4_9HYPH</name>
<dbReference type="SUPFAM" id="SSF53720">
    <property type="entry name" value="ALDH-like"/>
    <property type="match status" value="1"/>
</dbReference>